<organism evidence="1 2">
    <name type="scientific">Eragrostis curvula</name>
    <name type="common">weeping love grass</name>
    <dbReference type="NCBI Taxonomy" id="38414"/>
    <lineage>
        <taxon>Eukaryota</taxon>
        <taxon>Viridiplantae</taxon>
        <taxon>Streptophyta</taxon>
        <taxon>Embryophyta</taxon>
        <taxon>Tracheophyta</taxon>
        <taxon>Spermatophyta</taxon>
        <taxon>Magnoliopsida</taxon>
        <taxon>Liliopsida</taxon>
        <taxon>Poales</taxon>
        <taxon>Poaceae</taxon>
        <taxon>PACMAD clade</taxon>
        <taxon>Chloridoideae</taxon>
        <taxon>Eragrostideae</taxon>
        <taxon>Eragrostidinae</taxon>
        <taxon>Eragrostis</taxon>
    </lineage>
</organism>
<dbReference type="Gramene" id="TVU04025">
    <property type="protein sequence ID" value="TVU04025"/>
    <property type="gene ID" value="EJB05_50408"/>
</dbReference>
<protein>
    <submittedName>
        <fullName evidence="1">Uncharacterized protein</fullName>
    </submittedName>
</protein>
<dbReference type="Proteomes" id="UP000324897">
    <property type="component" value="Unassembled WGS sequence"/>
</dbReference>
<feature type="non-terminal residue" evidence="1">
    <location>
        <position position="1"/>
    </location>
</feature>
<gene>
    <name evidence="1" type="ORF">EJB05_50408</name>
</gene>
<dbReference type="EMBL" id="RWGY01000111">
    <property type="protein sequence ID" value="TVU04025.1"/>
    <property type="molecule type" value="Genomic_DNA"/>
</dbReference>
<evidence type="ECO:0000313" key="1">
    <source>
        <dbReference type="EMBL" id="TVU04025.1"/>
    </source>
</evidence>
<sequence>MVPRLALAAEYSEAHGGRRQQVVTALCASASGLTEDGSPTSDRRVRPLQSTTFKIETMQMAIVSRKVAKLEVSAVGKKKVKNMKPPAVPQGRKLVDTMTDKWGDTFCYYFIENSLYAPRKLINRRVTITGKGYEVTPKKEEIPKKTCAVAKIGPKKSAPRKKEPKAALAKKVRKILSTRKISRCQHSTVGQSSSDKTA</sequence>
<name>A0A5J9SYF4_9POAL</name>
<accession>A0A5J9SYF4</accession>
<keyword evidence="2" id="KW-1185">Reference proteome</keyword>
<proteinExistence type="predicted"/>
<reference evidence="1 2" key="1">
    <citation type="journal article" date="2019" name="Sci. Rep.">
        <title>A high-quality genome of Eragrostis curvula grass provides insights into Poaceae evolution and supports new strategies to enhance forage quality.</title>
        <authorList>
            <person name="Carballo J."/>
            <person name="Santos B.A.C.M."/>
            <person name="Zappacosta D."/>
            <person name="Garbus I."/>
            <person name="Selva J.P."/>
            <person name="Gallo C.A."/>
            <person name="Diaz A."/>
            <person name="Albertini E."/>
            <person name="Caccamo M."/>
            <person name="Echenique V."/>
        </authorList>
    </citation>
    <scope>NUCLEOTIDE SEQUENCE [LARGE SCALE GENOMIC DNA]</scope>
    <source>
        <strain evidence="2">cv. Victoria</strain>
        <tissue evidence="1">Leaf</tissue>
    </source>
</reference>
<comment type="caution">
    <text evidence="1">The sequence shown here is derived from an EMBL/GenBank/DDBJ whole genome shotgun (WGS) entry which is preliminary data.</text>
</comment>
<dbReference type="AlphaFoldDB" id="A0A5J9SYF4"/>
<evidence type="ECO:0000313" key="2">
    <source>
        <dbReference type="Proteomes" id="UP000324897"/>
    </source>
</evidence>